<gene>
    <name evidence="2" type="ORF">L1049_027293</name>
</gene>
<accession>A0AAP0N6W5</accession>
<dbReference type="Proteomes" id="UP001415857">
    <property type="component" value="Unassembled WGS sequence"/>
</dbReference>
<sequence>MASSRCLLRSSTLPSLPSQTFKTLLTQTLRFNTTTTSTSTSSSHHNYHQQNHAYLQPTDYIGSWKTPTNPKEAEAKLAQLKRDYAKKVKQIRKEYIYEVELQRLEKQRKDEAKKEAIRQATEERKKLKAAAAEARAAERKVAEEEFRQTLLKERTEKLENWRMKENLREEKKKEKNELLCRQSSMWIDEAVLEKKILEAIVDTTPL</sequence>
<organism evidence="2 3">
    <name type="scientific">Liquidambar formosana</name>
    <name type="common">Formosan gum</name>
    <dbReference type="NCBI Taxonomy" id="63359"/>
    <lineage>
        <taxon>Eukaryota</taxon>
        <taxon>Viridiplantae</taxon>
        <taxon>Streptophyta</taxon>
        <taxon>Embryophyta</taxon>
        <taxon>Tracheophyta</taxon>
        <taxon>Spermatophyta</taxon>
        <taxon>Magnoliopsida</taxon>
        <taxon>eudicotyledons</taxon>
        <taxon>Gunneridae</taxon>
        <taxon>Pentapetalae</taxon>
        <taxon>Saxifragales</taxon>
        <taxon>Altingiaceae</taxon>
        <taxon>Liquidambar</taxon>
    </lineage>
</organism>
<evidence type="ECO:0000256" key="1">
    <source>
        <dbReference type="SAM" id="Coils"/>
    </source>
</evidence>
<dbReference type="PANTHER" id="PTHR36402:SF1">
    <property type="entry name" value="EXPRESSED PROTEIN"/>
    <property type="match status" value="1"/>
</dbReference>
<protein>
    <submittedName>
        <fullName evidence="2">Uncharacterized protein</fullName>
    </submittedName>
</protein>
<proteinExistence type="predicted"/>
<reference evidence="2 3" key="1">
    <citation type="journal article" date="2024" name="Plant J.">
        <title>Genome sequences and population genomics reveal climatic adaptation and genomic divergence between two closely related sweetgum species.</title>
        <authorList>
            <person name="Xu W.Q."/>
            <person name="Ren C.Q."/>
            <person name="Zhang X.Y."/>
            <person name="Comes H.P."/>
            <person name="Liu X.H."/>
            <person name="Li Y.G."/>
            <person name="Kettle C.J."/>
            <person name="Jalonen R."/>
            <person name="Gaisberger H."/>
            <person name="Ma Y.Z."/>
            <person name="Qiu Y.X."/>
        </authorList>
    </citation>
    <scope>NUCLEOTIDE SEQUENCE [LARGE SCALE GENOMIC DNA]</scope>
    <source>
        <strain evidence="2">Hangzhou</strain>
    </source>
</reference>
<feature type="coiled-coil region" evidence="1">
    <location>
        <begin position="110"/>
        <end position="147"/>
    </location>
</feature>
<dbReference type="EMBL" id="JBBPBK010000154">
    <property type="protein sequence ID" value="KAK9266391.1"/>
    <property type="molecule type" value="Genomic_DNA"/>
</dbReference>
<keyword evidence="1" id="KW-0175">Coiled coil</keyword>
<name>A0AAP0N6W5_LIQFO</name>
<evidence type="ECO:0000313" key="2">
    <source>
        <dbReference type="EMBL" id="KAK9266391.1"/>
    </source>
</evidence>
<dbReference type="AlphaFoldDB" id="A0AAP0N6W5"/>
<evidence type="ECO:0000313" key="3">
    <source>
        <dbReference type="Proteomes" id="UP001415857"/>
    </source>
</evidence>
<keyword evidence="3" id="KW-1185">Reference proteome</keyword>
<comment type="caution">
    <text evidence="2">The sequence shown here is derived from an EMBL/GenBank/DDBJ whole genome shotgun (WGS) entry which is preliminary data.</text>
</comment>
<dbReference type="PANTHER" id="PTHR36402">
    <property type="entry name" value="EXPRESSED PROTEIN"/>
    <property type="match status" value="1"/>
</dbReference>